<keyword evidence="6" id="KW-0408">Iron</keyword>
<evidence type="ECO:0000313" key="8">
    <source>
        <dbReference type="EMBL" id="MEU3556595.1"/>
    </source>
</evidence>
<comment type="cofactor">
    <cofactor evidence="1">
        <name>heme</name>
        <dbReference type="ChEBI" id="CHEBI:30413"/>
    </cofactor>
</comment>
<keyword evidence="9" id="KW-1185">Reference proteome</keyword>
<dbReference type="Pfam" id="PF00067">
    <property type="entry name" value="p450"/>
    <property type="match status" value="1"/>
</dbReference>
<evidence type="ECO:0000256" key="2">
    <source>
        <dbReference type="ARBA" id="ARBA00010617"/>
    </source>
</evidence>
<dbReference type="CDD" id="cd11067">
    <property type="entry name" value="CYP152"/>
    <property type="match status" value="1"/>
</dbReference>
<keyword evidence="7" id="KW-0503">Monooxygenase</keyword>
<dbReference type="EMBL" id="JBEZUR010000036">
    <property type="protein sequence ID" value="MEU3556595.1"/>
    <property type="molecule type" value="Genomic_DNA"/>
</dbReference>
<evidence type="ECO:0000256" key="7">
    <source>
        <dbReference type="ARBA" id="ARBA00023033"/>
    </source>
</evidence>
<dbReference type="InterPro" id="IPR002401">
    <property type="entry name" value="Cyt_P450_E_grp-I"/>
</dbReference>
<dbReference type="Gene3D" id="1.10.630.10">
    <property type="entry name" value="Cytochrome P450"/>
    <property type="match status" value="1"/>
</dbReference>
<evidence type="ECO:0000256" key="4">
    <source>
        <dbReference type="ARBA" id="ARBA00022723"/>
    </source>
</evidence>
<dbReference type="RefSeq" id="WP_108952181.1">
    <property type="nucleotide sequence ID" value="NZ_BEVZ01000002.1"/>
</dbReference>
<dbReference type="InterPro" id="IPR036396">
    <property type="entry name" value="Cyt_P450_sf"/>
</dbReference>
<evidence type="ECO:0000256" key="5">
    <source>
        <dbReference type="ARBA" id="ARBA00023002"/>
    </source>
</evidence>
<dbReference type="Proteomes" id="UP001550850">
    <property type="component" value="Unassembled WGS sequence"/>
</dbReference>
<keyword evidence="3" id="KW-0349">Heme</keyword>
<proteinExistence type="inferred from homology"/>
<organism evidence="8 9">
    <name type="scientific">Streptomyces fragilis</name>
    <dbReference type="NCBI Taxonomy" id="67301"/>
    <lineage>
        <taxon>Bacteria</taxon>
        <taxon>Bacillati</taxon>
        <taxon>Actinomycetota</taxon>
        <taxon>Actinomycetes</taxon>
        <taxon>Kitasatosporales</taxon>
        <taxon>Streptomycetaceae</taxon>
        <taxon>Streptomyces</taxon>
    </lineage>
</organism>
<comment type="similarity">
    <text evidence="2">Belongs to the cytochrome P450 family.</text>
</comment>
<keyword evidence="4" id="KW-0479">Metal-binding</keyword>
<dbReference type="SUPFAM" id="SSF48264">
    <property type="entry name" value="Cytochrome P450"/>
    <property type="match status" value="1"/>
</dbReference>
<dbReference type="PANTHER" id="PTHR24286">
    <property type="entry name" value="CYTOCHROME P450 26"/>
    <property type="match status" value="1"/>
</dbReference>
<accession>A0ABV2YLJ1</accession>
<reference evidence="8 9" key="1">
    <citation type="submission" date="2024-06" db="EMBL/GenBank/DDBJ databases">
        <title>The Natural Products Discovery Center: Release of the First 8490 Sequenced Strains for Exploring Actinobacteria Biosynthetic Diversity.</title>
        <authorList>
            <person name="Kalkreuter E."/>
            <person name="Kautsar S.A."/>
            <person name="Yang D."/>
            <person name="Bader C.D."/>
            <person name="Teijaro C.N."/>
            <person name="Fluegel L."/>
            <person name="Davis C.M."/>
            <person name="Simpson J.R."/>
            <person name="Lauterbach L."/>
            <person name="Steele A.D."/>
            <person name="Gui C."/>
            <person name="Meng S."/>
            <person name="Li G."/>
            <person name="Viehrig K."/>
            <person name="Ye F."/>
            <person name="Su P."/>
            <person name="Kiefer A.F."/>
            <person name="Nichols A."/>
            <person name="Cepeda A.J."/>
            <person name="Yan W."/>
            <person name="Fan B."/>
            <person name="Jiang Y."/>
            <person name="Adhikari A."/>
            <person name="Zheng C.-J."/>
            <person name="Schuster L."/>
            <person name="Cowan T.M."/>
            <person name="Smanski M.J."/>
            <person name="Chevrette M.G."/>
            <person name="De Carvalho L.P.S."/>
            <person name="Shen B."/>
        </authorList>
    </citation>
    <scope>NUCLEOTIDE SEQUENCE [LARGE SCALE GENOMIC DNA]</scope>
    <source>
        <strain evidence="8 9">NPDC038104</strain>
    </source>
</reference>
<name>A0ABV2YLJ1_9ACTN</name>
<protein>
    <submittedName>
        <fullName evidence="8">Cytochrome P450</fullName>
    </submittedName>
</protein>
<evidence type="ECO:0000256" key="1">
    <source>
        <dbReference type="ARBA" id="ARBA00001971"/>
    </source>
</evidence>
<evidence type="ECO:0000256" key="6">
    <source>
        <dbReference type="ARBA" id="ARBA00023004"/>
    </source>
</evidence>
<comment type="caution">
    <text evidence="8">The sequence shown here is derived from an EMBL/GenBank/DDBJ whole genome shotgun (WGS) entry which is preliminary data.</text>
</comment>
<dbReference type="PANTHER" id="PTHR24286:SF24">
    <property type="entry name" value="LANOSTEROL 14-ALPHA DEMETHYLASE"/>
    <property type="match status" value="1"/>
</dbReference>
<evidence type="ECO:0000256" key="3">
    <source>
        <dbReference type="ARBA" id="ARBA00022617"/>
    </source>
</evidence>
<gene>
    <name evidence="8" type="ORF">AB0E65_20630</name>
</gene>
<evidence type="ECO:0000313" key="9">
    <source>
        <dbReference type="Proteomes" id="UP001550850"/>
    </source>
</evidence>
<keyword evidence="5" id="KW-0560">Oxidoreductase</keyword>
<dbReference type="PRINTS" id="PR00463">
    <property type="entry name" value="EP450I"/>
</dbReference>
<sequence>MSRDTSPLADRTAALLLKGYDWLPGLVRRHGVPLRTRLAGRPAVALRGPEAVRFVYDERHVVRGPAIPEPVLSTLFGKGAVHTLDGEAHRVRKAMFLSLLADPAQVADLTERVADAWEEAVPGWAGREEVVLFDEAAVVLTKGVCRWAGVPLEEADARPLARDLVAMVDGFATAGPRHWRARRARARREFWAAGVVEEVRDDALSPPEGSALDVIARHRDADGLLLEPRVAGVELLNVLRPTVAVTWFLSFAGHLLHHRPDVRDRLWADDAAYLAAFVHELRRFYPFAPFVGGRAPADVSFQGEPVPEGAMVLIDLFGQNHDEELWGDPFVFRPERFLQRPVERDELVPQGGGDPATGHRCPGEAVTIALLEALTLRLARLDHEVPDQDMRISLHRVPARPRSGLRITVTGR</sequence>
<dbReference type="InterPro" id="IPR001128">
    <property type="entry name" value="Cyt_P450"/>
</dbReference>